<sequence>MEELDYTAVHWENCASVKGMEKKYQDSVILTISTARSGYFLRLVTLYSFPLNMKENTPHPYEIAHKETDVLWHTYPVQIIQIITSCIGNMMGDPDKYIPCIISYFTNDPYSSQLFGYLTFPSLCFYFMTPEFVEIGANIIFSTLKYTDGPLVMHMCASLYDSISNFNNILWDHFNYSITPEKSVIAVFTDSIKEGFSVLTQKHQEFTKNLISNFPLFAIKFFTFYFSSQSKAYNTFKHNNKTQSPMEELMEILNFAASNPESAIAKVILSSFHSDTFTSPFLSFSDMNLQTTSSILSPLETNTLFHAFLSGEMIKKGSKVASLKCKPEYANSLFPGSIIFSYKKFLSLNRSKFMPLVYEPEPEIVIEKNPDFKRDYEHIILLASNNGLKPLEVINNPLTPAVLDTLNHVKSMKTEGFIDYVYKKQKKIINKAQSNFESFFEWLSTDIGLKRCQMIFSLDLNRMEIILSQMDVSKKFPDPSKIPLHTIAQKDIAFINTLKSVYDTNLNSPYVYLCALNLSNIYPKDELIPEMNDSYISKFIQSERLRIMLEKNTSNQHYYEIAHKISEDANLPIGERILKITDAFIQLNNLMGADKSTKFASIAVDILIMSGREDFFTDIMYLENIASKFYAAAENHNPQARFLWTVTFSELVKRLSQANSSFQSGENVYKFLIKKL</sequence>
<name>A2DEW9_TRIV3</name>
<organism evidence="1 2">
    <name type="scientific">Trichomonas vaginalis (strain ATCC PRA-98 / G3)</name>
    <dbReference type="NCBI Taxonomy" id="412133"/>
    <lineage>
        <taxon>Eukaryota</taxon>
        <taxon>Metamonada</taxon>
        <taxon>Parabasalia</taxon>
        <taxon>Trichomonadida</taxon>
        <taxon>Trichomonadidae</taxon>
        <taxon>Trichomonas</taxon>
    </lineage>
</organism>
<keyword evidence="2" id="KW-1185">Reference proteome</keyword>
<accession>A2DEW9</accession>
<dbReference type="Proteomes" id="UP000001542">
    <property type="component" value="Unassembled WGS sequence"/>
</dbReference>
<dbReference type="RefSeq" id="XP_001581947.1">
    <property type="nucleotide sequence ID" value="XM_001581897.1"/>
</dbReference>
<protein>
    <submittedName>
        <fullName evidence="1">Uncharacterized protein</fullName>
    </submittedName>
</protein>
<evidence type="ECO:0000313" key="1">
    <source>
        <dbReference type="EMBL" id="EAY20961.1"/>
    </source>
</evidence>
<proteinExistence type="predicted"/>
<reference evidence="1" key="1">
    <citation type="submission" date="2006-10" db="EMBL/GenBank/DDBJ databases">
        <authorList>
            <person name="Amadeo P."/>
            <person name="Zhao Q."/>
            <person name="Wortman J."/>
            <person name="Fraser-Liggett C."/>
            <person name="Carlton J."/>
        </authorList>
    </citation>
    <scope>NUCLEOTIDE SEQUENCE</scope>
    <source>
        <strain evidence="1">G3</strain>
    </source>
</reference>
<reference evidence="1" key="2">
    <citation type="journal article" date="2007" name="Science">
        <title>Draft genome sequence of the sexually transmitted pathogen Trichomonas vaginalis.</title>
        <authorList>
            <person name="Carlton J.M."/>
            <person name="Hirt R.P."/>
            <person name="Silva J.C."/>
            <person name="Delcher A.L."/>
            <person name="Schatz M."/>
            <person name="Zhao Q."/>
            <person name="Wortman J.R."/>
            <person name="Bidwell S.L."/>
            <person name="Alsmark U.C.M."/>
            <person name="Besteiro S."/>
            <person name="Sicheritz-Ponten T."/>
            <person name="Noel C.J."/>
            <person name="Dacks J.B."/>
            <person name="Foster P.G."/>
            <person name="Simillion C."/>
            <person name="Van de Peer Y."/>
            <person name="Miranda-Saavedra D."/>
            <person name="Barton G.J."/>
            <person name="Westrop G.D."/>
            <person name="Mueller S."/>
            <person name="Dessi D."/>
            <person name="Fiori P.L."/>
            <person name="Ren Q."/>
            <person name="Paulsen I."/>
            <person name="Zhang H."/>
            <person name="Bastida-Corcuera F.D."/>
            <person name="Simoes-Barbosa A."/>
            <person name="Brown M.T."/>
            <person name="Hayes R.D."/>
            <person name="Mukherjee M."/>
            <person name="Okumura C.Y."/>
            <person name="Schneider R."/>
            <person name="Smith A.J."/>
            <person name="Vanacova S."/>
            <person name="Villalvazo M."/>
            <person name="Haas B.J."/>
            <person name="Pertea M."/>
            <person name="Feldblyum T.V."/>
            <person name="Utterback T.R."/>
            <person name="Shu C.L."/>
            <person name="Osoegawa K."/>
            <person name="de Jong P.J."/>
            <person name="Hrdy I."/>
            <person name="Horvathova L."/>
            <person name="Zubacova Z."/>
            <person name="Dolezal P."/>
            <person name="Malik S.B."/>
            <person name="Logsdon J.M. Jr."/>
            <person name="Henze K."/>
            <person name="Gupta A."/>
            <person name="Wang C.C."/>
            <person name="Dunne R.L."/>
            <person name="Upcroft J.A."/>
            <person name="Upcroft P."/>
            <person name="White O."/>
            <person name="Salzberg S.L."/>
            <person name="Tang P."/>
            <person name="Chiu C.-H."/>
            <person name="Lee Y.-S."/>
            <person name="Embley T.M."/>
            <person name="Coombs G.H."/>
            <person name="Mottram J.C."/>
            <person name="Tachezy J."/>
            <person name="Fraser-Liggett C.M."/>
            <person name="Johnson P.J."/>
        </authorList>
    </citation>
    <scope>NUCLEOTIDE SEQUENCE [LARGE SCALE GENOMIC DNA]</scope>
    <source>
        <strain evidence="1">G3</strain>
    </source>
</reference>
<dbReference type="VEuPathDB" id="TrichDB:TVAG_172180"/>
<dbReference type="InParanoid" id="A2DEW9"/>
<dbReference type="SMR" id="A2DEW9"/>
<evidence type="ECO:0000313" key="2">
    <source>
        <dbReference type="Proteomes" id="UP000001542"/>
    </source>
</evidence>
<dbReference type="AlphaFoldDB" id="A2DEW9"/>
<dbReference type="VEuPathDB" id="TrichDB:TVAGG3_0530720"/>
<dbReference type="EMBL" id="DS113193">
    <property type="protein sequence ID" value="EAY20961.1"/>
    <property type="molecule type" value="Genomic_DNA"/>
</dbReference>
<gene>
    <name evidence="1" type="ORF">TVAG_172180</name>
</gene>
<dbReference type="KEGG" id="tva:5466506"/>